<organism evidence="1 2">
    <name type="scientific">Planktothrix mougeotii LEGE 06226</name>
    <dbReference type="NCBI Taxonomy" id="1828728"/>
    <lineage>
        <taxon>Bacteria</taxon>
        <taxon>Bacillati</taxon>
        <taxon>Cyanobacteriota</taxon>
        <taxon>Cyanophyceae</taxon>
        <taxon>Oscillatoriophycideae</taxon>
        <taxon>Oscillatoriales</taxon>
        <taxon>Microcoleaceae</taxon>
        <taxon>Planktothrix</taxon>
    </lineage>
</organism>
<keyword evidence="2" id="KW-1185">Reference proteome</keyword>
<sequence>MQHPRISPKSHPQFKKSNFESVLDRQINVTITLGDKNNRNKNTVNIGSLNSCPATSSITSDQTQVETIGKLRQFGLSDEQIAEALMISLENLS</sequence>
<reference evidence="1 2" key="1">
    <citation type="submission" date="2020-10" db="EMBL/GenBank/DDBJ databases">
        <authorList>
            <person name="Castelo-Branco R."/>
            <person name="Eusebio N."/>
            <person name="Adriana R."/>
            <person name="Vieira A."/>
            <person name="Brugerolle De Fraissinette N."/>
            <person name="Rezende De Castro R."/>
            <person name="Schneider M.P."/>
            <person name="Vasconcelos V."/>
            <person name="Leao P.N."/>
        </authorList>
    </citation>
    <scope>NUCLEOTIDE SEQUENCE [LARGE SCALE GENOMIC DNA]</scope>
    <source>
        <strain evidence="1 2">LEGE 06226</strain>
    </source>
</reference>
<gene>
    <name evidence="1" type="ORF">IQ236_18610</name>
</gene>
<evidence type="ECO:0000313" key="2">
    <source>
        <dbReference type="Proteomes" id="UP000640725"/>
    </source>
</evidence>
<proteinExistence type="predicted"/>
<name>A0ABR9UI12_9CYAN</name>
<accession>A0ABR9UI12</accession>
<evidence type="ECO:0000313" key="1">
    <source>
        <dbReference type="EMBL" id="MBE9145214.1"/>
    </source>
</evidence>
<protein>
    <submittedName>
        <fullName evidence="1">Uncharacterized protein</fullName>
    </submittedName>
</protein>
<dbReference type="RefSeq" id="WP_193870679.1">
    <property type="nucleotide sequence ID" value="NZ_JADEWU010000050.1"/>
</dbReference>
<comment type="caution">
    <text evidence="1">The sequence shown here is derived from an EMBL/GenBank/DDBJ whole genome shotgun (WGS) entry which is preliminary data.</text>
</comment>
<dbReference type="EMBL" id="JADEWU010000050">
    <property type="protein sequence ID" value="MBE9145214.1"/>
    <property type="molecule type" value="Genomic_DNA"/>
</dbReference>
<dbReference type="Proteomes" id="UP000640725">
    <property type="component" value="Unassembled WGS sequence"/>
</dbReference>